<dbReference type="GO" id="GO:0030288">
    <property type="term" value="C:outer membrane-bounded periplasmic space"/>
    <property type="evidence" value="ECO:0007669"/>
    <property type="project" value="InterPro"/>
</dbReference>
<name>A0A6P1Y0L4_9SPIR</name>
<reference evidence="5 6" key="1">
    <citation type="submission" date="2020-01" db="EMBL/GenBank/DDBJ databases">
        <title>Complete genome sequence of a human oral phylogroup 1 Treponema sp. strain ATCC 700766, originally isolated from periodontitis dental plaque.</title>
        <authorList>
            <person name="Chan Y."/>
            <person name="Huo Y.-B."/>
            <person name="Yu X.-L."/>
            <person name="Zeng H."/>
            <person name="Leung W.-K."/>
            <person name="Watt R.M."/>
        </authorList>
    </citation>
    <scope>NUCLEOTIDE SEQUENCE [LARGE SCALE GENOMIC DNA]</scope>
    <source>
        <strain evidence="5 6">OMZ 804</strain>
    </source>
</reference>
<evidence type="ECO:0008006" key="7">
    <source>
        <dbReference type="Google" id="ProtNLM"/>
    </source>
</evidence>
<evidence type="ECO:0000256" key="1">
    <source>
        <dbReference type="ARBA" id="ARBA00004631"/>
    </source>
</evidence>
<dbReference type="InterPro" id="IPR006714">
    <property type="entry name" value="FlaA"/>
</dbReference>
<dbReference type="Proteomes" id="UP000464374">
    <property type="component" value="Chromosome"/>
</dbReference>
<dbReference type="AlphaFoldDB" id="A0A6P1Y0L4"/>
<keyword evidence="3" id="KW-0975">Bacterial flagellum</keyword>
<protein>
    <recommendedName>
        <fullName evidence="7">Flagellar filament outer layer protein FlaA</fullName>
    </recommendedName>
</protein>
<feature type="signal peptide" evidence="4">
    <location>
        <begin position="1"/>
        <end position="23"/>
    </location>
</feature>
<proteinExistence type="predicted"/>
<feature type="chain" id="PRO_5026653206" description="Flagellar filament outer layer protein FlaA" evidence="4">
    <location>
        <begin position="24"/>
        <end position="245"/>
    </location>
</feature>
<evidence type="ECO:0000256" key="4">
    <source>
        <dbReference type="SAM" id="SignalP"/>
    </source>
</evidence>
<evidence type="ECO:0000256" key="3">
    <source>
        <dbReference type="ARBA" id="ARBA00023143"/>
    </source>
</evidence>
<accession>A0A6P1Y0L4</accession>
<comment type="subcellular location">
    <subcellularLocation>
        <location evidence="1">Periplasmic flagellum</location>
    </subcellularLocation>
</comment>
<dbReference type="GO" id="GO:0055040">
    <property type="term" value="C:periplasmic flagellum"/>
    <property type="evidence" value="ECO:0007669"/>
    <property type="project" value="UniProtKB-SubCell"/>
</dbReference>
<evidence type="ECO:0000256" key="2">
    <source>
        <dbReference type="ARBA" id="ARBA00022764"/>
    </source>
</evidence>
<keyword evidence="4" id="KW-0732">Signal</keyword>
<sequence>MKQGVVITVFVLMFAVVCTPLAAQDSGVNYQTYMVETFDSPESSEITWNAIGSKFITEGYPILKYFDGMPNALRVMQSDSDKEYKFLGMQFKFNRQGDNWVDLYPTKSSGDNAAPYEIPLKGVVQRFDLWVWGAGYAYDLEILVRDCNGRIHTLPVGTLNYHGWRNLAVTVPTNIQQRSRYLSQLKYMSFVAFRIRTQPTENVDDFYVFFDEFKALTNTRTASYDGFELENAKFDDADSNKEGGK</sequence>
<organism evidence="5 6">
    <name type="scientific">Treponema vincentii</name>
    <dbReference type="NCBI Taxonomy" id="69710"/>
    <lineage>
        <taxon>Bacteria</taxon>
        <taxon>Pseudomonadati</taxon>
        <taxon>Spirochaetota</taxon>
        <taxon>Spirochaetia</taxon>
        <taxon>Spirochaetales</taxon>
        <taxon>Treponemataceae</taxon>
        <taxon>Treponema</taxon>
    </lineage>
</organism>
<evidence type="ECO:0000313" key="6">
    <source>
        <dbReference type="Proteomes" id="UP000464374"/>
    </source>
</evidence>
<dbReference type="EMBL" id="CP048020">
    <property type="protein sequence ID" value="QHX42773.1"/>
    <property type="molecule type" value="Genomic_DNA"/>
</dbReference>
<evidence type="ECO:0000313" key="5">
    <source>
        <dbReference type="EMBL" id="QHX42773.1"/>
    </source>
</evidence>
<dbReference type="Pfam" id="PF04620">
    <property type="entry name" value="FlaA"/>
    <property type="match status" value="1"/>
</dbReference>
<dbReference type="RefSeq" id="WP_162662925.1">
    <property type="nucleotide sequence ID" value="NZ_CP048020.1"/>
</dbReference>
<dbReference type="GO" id="GO:0071973">
    <property type="term" value="P:bacterial-type flagellum-dependent cell motility"/>
    <property type="evidence" value="ECO:0007669"/>
    <property type="project" value="InterPro"/>
</dbReference>
<dbReference type="KEGG" id="trz:GWP43_04135"/>
<gene>
    <name evidence="5" type="ORF">GWP43_04135</name>
</gene>
<keyword evidence="2" id="KW-0574">Periplasm</keyword>